<name>A0A8C6RWR3_NANGA</name>
<feature type="region of interest" description="Disordered" evidence="2">
    <location>
        <begin position="42"/>
        <end position="93"/>
    </location>
</feature>
<dbReference type="GO" id="GO:0005930">
    <property type="term" value="C:axoneme"/>
    <property type="evidence" value="ECO:0007669"/>
    <property type="project" value="Ensembl"/>
</dbReference>
<gene>
    <name evidence="3" type="primary">Ccdc17</name>
</gene>
<dbReference type="GeneTree" id="ENSGT00390000006459"/>
<evidence type="ECO:0000313" key="3">
    <source>
        <dbReference type="Ensembl" id="ENSNGAP00000023829.1"/>
    </source>
</evidence>
<reference evidence="3" key="2">
    <citation type="submission" date="2025-09" db="UniProtKB">
        <authorList>
            <consortium name="Ensembl"/>
        </authorList>
    </citation>
    <scope>IDENTIFICATION</scope>
</reference>
<dbReference type="PANTHER" id="PTHR33820">
    <property type="entry name" value="COILED-COIL DOMAIN-CONTAINING PROTEIN 17"/>
    <property type="match status" value="1"/>
</dbReference>
<dbReference type="InterPro" id="IPR038800">
    <property type="entry name" value="CCDC17"/>
</dbReference>
<feature type="coiled-coil region" evidence="1">
    <location>
        <begin position="102"/>
        <end position="129"/>
    </location>
</feature>
<evidence type="ECO:0000256" key="2">
    <source>
        <dbReference type="SAM" id="MobiDB-lite"/>
    </source>
</evidence>
<accession>A0A8C6RWR3</accession>
<dbReference type="OMA" id="ICELQAW"/>
<proteinExistence type="predicted"/>
<organism evidence="3 4">
    <name type="scientific">Nannospalax galili</name>
    <name type="common">Northern Israeli blind subterranean mole rat</name>
    <name type="synonym">Spalax galili</name>
    <dbReference type="NCBI Taxonomy" id="1026970"/>
    <lineage>
        <taxon>Eukaryota</taxon>
        <taxon>Metazoa</taxon>
        <taxon>Chordata</taxon>
        <taxon>Craniata</taxon>
        <taxon>Vertebrata</taxon>
        <taxon>Euteleostomi</taxon>
        <taxon>Mammalia</taxon>
        <taxon>Eutheria</taxon>
        <taxon>Euarchontoglires</taxon>
        <taxon>Glires</taxon>
        <taxon>Rodentia</taxon>
        <taxon>Myomorpha</taxon>
        <taxon>Muroidea</taxon>
        <taxon>Spalacidae</taxon>
        <taxon>Spalacinae</taxon>
        <taxon>Nannospalax</taxon>
    </lineage>
</organism>
<evidence type="ECO:0000256" key="1">
    <source>
        <dbReference type="SAM" id="Coils"/>
    </source>
</evidence>
<reference evidence="3" key="1">
    <citation type="submission" date="2025-08" db="UniProtKB">
        <authorList>
            <consortium name="Ensembl"/>
        </authorList>
    </citation>
    <scope>IDENTIFICATION</scope>
</reference>
<keyword evidence="1" id="KW-0175">Coiled coil</keyword>
<dbReference type="AlphaFoldDB" id="A0A8C6RWR3"/>
<feature type="coiled-coil region" evidence="1">
    <location>
        <begin position="241"/>
        <end position="268"/>
    </location>
</feature>
<dbReference type="PANTHER" id="PTHR33820:SF4">
    <property type="entry name" value="COILED-COIL DOMAIN-CONTAINING PROTEIN 17"/>
    <property type="match status" value="1"/>
</dbReference>
<dbReference type="Ensembl" id="ENSNGAT00000029531.1">
    <property type="protein sequence ID" value="ENSNGAP00000023829.1"/>
    <property type="gene ID" value="ENSNGAG00000022263.1"/>
</dbReference>
<dbReference type="Proteomes" id="UP000694381">
    <property type="component" value="Unassembled WGS sequence"/>
</dbReference>
<sequence>MANYYGESGLLPCGSCDMAFRSWALLATHTQRFCIGRLTPEETLGTQPSVPTERGSAVRATSDQEARKSALKRLTEEGSTPHTAGSPGERLRALQGTRARRLVEVETQSRILERRCEELRRRLQVVAQARGGLSGPLGLEREVQELRAEAGRTWDALQVLGARVLELQPRAGARRTWQSAELYLPMLQANSGTLAAEIRALREAYIRGGGRDPGVLDKMWQLQVEATALKLRQSQTRKEKASATSEELLVVEAENRRLEAEILALQRQKGLGRGPWGEEPMPGNETHMRERGNPPHFPPPVAPLLPPLPGSANIQNFHGTPKALLPGTMTRNLGLDPHFLLPASDVLGPAPYDPGAGLVIFYDFLRGLEGSWIWVQLMTSLSRDGQHTGGTTALPPTLCLPLPSAPGPMGNCAILASRQPVRRLPPSLLVSLICELQAWKGTEWATAPQPKAWTSLSLFDGNQRVLSGRWRLPFRTLPLNPCLSIGQLNEIPQAGQVELFLRVVNARDADVQTLEEISPASAHKYQFLPPVPSSSTLRINSLSHNAGFVDPPPTVEEPFVSINETEEHLGLHQF</sequence>
<feature type="compositionally biased region" description="Basic and acidic residues" evidence="2">
    <location>
        <begin position="62"/>
        <end position="76"/>
    </location>
</feature>
<protein>
    <submittedName>
        <fullName evidence="3">Coiled-coil domain containing 17</fullName>
    </submittedName>
</protein>
<keyword evidence="4" id="KW-1185">Reference proteome</keyword>
<evidence type="ECO:0000313" key="4">
    <source>
        <dbReference type="Proteomes" id="UP000694381"/>
    </source>
</evidence>